<keyword evidence="6 8" id="KW-1133">Transmembrane helix</keyword>
<protein>
    <recommendedName>
        <fullName evidence="8">Bcr/CflA family efflux transporter</fullName>
    </recommendedName>
</protein>
<comment type="caution">
    <text evidence="8">Lacks conserved residue(s) required for the propagation of feature annotation.</text>
</comment>
<dbReference type="Pfam" id="PF07690">
    <property type="entry name" value="MFS_1"/>
    <property type="match status" value="1"/>
</dbReference>
<feature type="transmembrane region" description="Helical" evidence="8">
    <location>
        <begin position="132"/>
        <end position="156"/>
    </location>
</feature>
<evidence type="ECO:0000256" key="8">
    <source>
        <dbReference type="RuleBase" id="RU365088"/>
    </source>
</evidence>
<dbReference type="NCBIfam" id="TIGR00710">
    <property type="entry name" value="efflux_Bcr_CflA"/>
    <property type="match status" value="1"/>
</dbReference>
<dbReference type="Proteomes" id="UP000249065">
    <property type="component" value="Unassembled WGS sequence"/>
</dbReference>
<dbReference type="GO" id="GO:1990961">
    <property type="term" value="P:xenobiotic detoxification by transmembrane export across the plasma membrane"/>
    <property type="evidence" value="ECO:0007669"/>
    <property type="project" value="InterPro"/>
</dbReference>
<evidence type="ECO:0000256" key="7">
    <source>
        <dbReference type="ARBA" id="ARBA00023136"/>
    </source>
</evidence>
<comment type="similarity">
    <text evidence="2 8">Belongs to the major facilitator superfamily. Bcr/CmlA family.</text>
</comment>
<proteinExistence type="inferred from homology"/>
<evidence type="ECO:0000256" key="6">
    <source>
        <dbReference type="ARBA" id="ARBA00022989"/>
    </source>
</evidence>
<feature type="transmembrane region" description="Helical" evidence="8">
    <location>
        <begin position="248"/>
        <end position="266"/>
    </location>
</feature>
<comment type="caution">
    <text evidence="10">The sequence shown here is derived from an EMBL/GenBank/DDBJ whole genome shotgun (WGS) entry which is preliminary data.</text>
</comment>
<feature type="transmembrane region" description="Helical" evidence="8">
    <location>
        <begin position="162"/>
        <end position="183"/>
    </location>
</feature>
<dbReference type="AlphaFoldDB" id="A0A327M1I9"/>
<evidence type="ECO:0000256" key="2">
    <source>
        <dbReference type="ARBA" id="ARBA00006236"/>
    </source>
</evidence>
<accession>A0A327M1I9</accession>
<evidence type="ECO:0000313" key="11">
    <source>
        <dbReference type="Proteomes" id="UP000249065"/>
    </source>
</evidence>
<keyword evidence="7 8" id="KW-0472">Membrane</keyword>
<dbReference type="PANTHER" id="PTHR23502:SF132">
    <property type="entry name" value="POLYAMINE TRANSPORTER 2-RELATED"/>
    <property type="match status" value="1"/>
</dbReference>
<feature type="transmembrane region" description="Helical" evidence="8">
    <location>
        <begin position="369"/>
        <end position="389"/>
    </location>
</feature>
<dbReference type="PROSITE" id="PS50850">
    <property type="entry name" value="MFS"/>
    <property type="match status" value="1"/>
</dbReference>
<feature type="transmembrane region" description="Helical" evidence="8">
    <location>
        <begin position="212"/>
        <end position="236"/>
    </location>
</feature>
<dbReference type="InterPro" id="IPR036259">
    <property type="entry name" value="MFS_trans_sf"/>
</dbReference>
<feature type="transmembrane region" description="Helical" evidence="8">
    <location>
        <begin position="278"/>
        <end position="298"/>
    </location>
</feature>
<comment type="subcellular location">
    <subcellularLocation>
        <location evidence="8">Cell inner membrane</location>
        <topology evidence="8">Multi-pass membrane protein</topology>
    </subcellularLocation>
    <subcellularLocation>
        <location evidence="1">Cell membrane</location>
        <topology evidence="1">Multi-pass membrane protein</topology>
    </subcellularLocation>
</comment>
<dbReference type="PANTHER" id="PTHR23502">
    <property type="entry name" value="MAJOR FACILITATOR SUPERFAMILY"/>
    <property type="match status" value="1"/>
</dbReference>
<evidence type="ECO:0000256" key="5">
    <source>
        <dbReference type="ARBA" id="ARBA00022692"/>
    </source>
</evidence>
<dbReference type="InterPro" id="IPR004812">
    <property type="entry name" value="Efflux_drug-R_Bcr/CmlA"/>
</dbReference>
<evidence type="ECO:0000256" key="3">
    <source>
        <dbReference type="ARBA" id="ARBA00022448"/>
    </source>
</evidence>
<evidence type="ECO:0000313" key="10">
    <source>
        <dbReference type="EMBL" id="RAI56184.1"/>
    </source>
</evidence>
<feature type="transmembrane region" description="Helical" evidence="8">
    <location>
        <begin position="342"/>
        <end position="363"/>
    </location>
</feature>
<dbReference type="SUPFAM" id="SSF103473">
    <property type="entry name" value="MFS general substrate transporter"/>
    <property type="match status" value="1"/>
</dbReference>
<keyword evidence="5 8" id="KW-0812">Transmembrane</keyword>
<feature type="transmembrane region" description="Helical" evidence="8">
    <location>
        <begin position="75"/>
        <end position="95"/>
    </location>
</feature>
<dbReference type="InterPro" id="IPR011701">
    <property type="entry name" value="MFS"/>
</dbReference>
<dbReference type="CDD" id="cd17320">
    <property type="entry name" value="MFS_MdfA_MDR_like"/>
    <property type="match status" value="1"/>
</dbReference>
<dbReference type="EMBL" id="QLIX01000025">
    <property type="protein sequence ID" value="RAI56184.1"/>
    <property type="molecule type" value="Genomic_DNA"/>
</dbReference>
<dbReference type="GO" id="GO:0005886">
    <property type="term" value="C:plasma membrane"/>
    <property type="evidence" value="ECO:0007669"/>
    <property type="project" value="UniProtKB-SubCell"/>
</dbReference>
<dbReference type="RefSeq" id="WP_111472066.1">
    <property type="nucleotide sequence ID" value="NZ_QLIX01000025.1"/>
</dbReference>
<feature type="transmembrane region" description="Helical" evidence="8">
    <location>
        <begin position="304"/>
        <end position="330"/>
    </location>
</feature>
<feature type="transmembrane region" description="Helical" evidence="8">
    <location>
        <begin position="101"/>
        <end position="120"/>
    </location>
</feature>
<evidence type="ECO:0000259" key="9">
    <source>
        <dbReference type="PROSITE" id="PS50850"/>
    </source>
</evidence>
<sequence>MPALPWFLPLILGAMAAFGPLATDMYLPAFPAIAADLPADPAAVQGTIAAFFAGMAAAQLVYGPLADRLGRKPPLLFGLAVFSLASLGCAMTGGIGTLTWLRFGQGLGGCAGMVMARAIVRDVAEGHAAIRLMAQLGLVMGLAPILAPSIGSLLLALGSWRLIFWLLAAYAALLAVAVTLFLPESLEPGRRRRDGPLAVIATYLRLLRDRHFLGHTLAVALPTAGMFAYIAGSPFVYMELFGVTPEHYGLFFGLNALGIMACAQGVARLTRRVLPGRLLLATLTVMALAGFGLLGAALTGFGGFAAIAGLIFVYVAGIGAVMPLATTLAMGPQGQRAGSASALIGTLQFGLGAVSGALVGLLHDGTARPMALVIALSGLGGLLALRGLAR</sequence>
<evidence type="ECO:0000256" key="4">
    <source>
        <dbReference type="ARBA" id="ARBA00022475"/>
    </source>
</evidence>
<name>A0A327M1I9_9PROT</name>
<gene>
    <name evidence="10" type="ORF">DOO78_22140</name>
</gene>
<dbReference type="Gene3D" id="1.20.1720.10">
    <property type="entry name" value="Multidrug resistance protein D"/>
    <property type="match status" value="1"/>
</dbReference>
<keyword evidence="8" id="KW-0997">Cell inner membrane</keyword>
<organism evidence="10 11">
    <name type="scientific">Roseicella frigidaeris</name>
    <dbReference type="NCBI Taxonomy" id="2230885"/>
    <lineage>
        <taxon>Bacteria</taxon>
        <taxon>Pseudomonadati</taxon>
        <taxon>Pseudomonadota</taxon>
        <taxon>Alphaproteobacteria</taxon>
        <taxon>Acetobacterales</taxon>
        <taxon>Roseomonadaceae</taxon>
        <taxon>Roseicella</taxon>
    </lineage>
</organism>
<feature type="domain" description="Major facilitator superfamily (MFS) profile" evidence="9">
    <location>
        <begin position="1"/>
        <end position="390"/>
    </location>
</feature>
<keyword evidence="3 8" id="KW-0813">Transport</keyword>
<keyword evidence="11" id="KW-1185">Reference proteome</keyword>
<dbReference type="InterPro" id="IPR020846">
    <property type="entry name" value="MFS_dom"/>
</dbReference>
<dbReference type="OrthoDB" id="9800416at2"/>
<feature type="transmembrane region" description="Helical" evidence="8">
    <location>
        <begin position="44"/>
        <end position="63"/>
    </location>
</feature>
<dbReference type="GO" id="GO:0042910">
    <property type="term" value="F:xenobiotic transmembrane transporter activity"/>
    <property type="evidence" value="ECO:0007669"/>
    <property type="project" value="InterPro"/>
</dbReference>
<keyword evidence="4" id="KW-1003">Cell membrane</keyword>
<dbReference type="FunFam" id="1.20.1720.10:FF:000005">
    <property type="entry name" value="Bcr/CflA family efflux transporter"/>
    <property type="match status" value="1"/>
</dbReference>
<evidence type="ECO:0000256" key="1">
    <source>
        <dbReference type="ARBA" id="ARBA00004651"/>
    </source>
</evidence>
<reference evidence="11" key="1">
    <citation type="submission" date="2018-06" db="EMBL/GenBank/DDBJ databases">
        <authorList>
            <person name="Khan S.A."/>
        </authorList>
    </citation>
    <scope>NUCLEOTIDE SEQUENCE [LARGE SCALE GENOMIC DNA]</scope>
    <source>
        <strain evidence="11">DB-1506</strain>
    </source>
</reference>